<dbReference type="SMART" id="SM00320">
    <property type="entry name" value="WD40"/>
    <property type="match status" value="2"/>
</dbReference>
<dbReference type="GO" id="GO:0007035">
    <property type="term" value="P:vacuolar acidification"/>
    <property type="evidence" value="ECO:0007669"/>
    <property type="project" value="TreeGrafter"/>
</dbReference>
<gene>
    <name evidence="2" type="ORF">OIU79_016236</name>
</gene>
<dbReference type="Proteomes" id="UP001151532">
    <property type="component" value="Chromosome 2"/>
</dbReference>
<evidence type="ECO:0000313" key="2">
    <source>
        <dbReference type="EMBL" id="KAJ6686416.1"/>
    </source>
</evidence>
<dbReference type="PROSITE" id="PS50294">
    <property type="entry name" value="WD_REPEATS_REGION"/>
    <property type="match status" value="1"/>
</dbReference>
<dbReference type="Gene3D" id="2.130.10.10">
    <property type="entry name" value="YVTN repeat-like/Quinoprotein amine dehydrogenase"/>
    <property type="match status" value="1"/>
</dbReference>
<protein>
    <submittedName>
        <fullName evidence="2">RABCONNECTIN-RELATED</fullName>
    </submittedName>
</protein>
<proteinExistence type="predicted"/>
<accession>A0A9Q0PDW1</accession>
<dbReference type="PANTHER" id="PTHR13950:SF9">
    <property type="entry name" value="RABCONNECTIN-3A"/>
    <property type="match status" value="1"/>
</dbReference>
<dbReference type="InterPro" id="IPR052208">
    <property type="entry name" value="DmX-like/RAVE_component"/>
</dbReference>
<evidence type="ECO:0000313" key="3">
    <source>
        <dbReference type="Proteomes" id="UP001151532"/>
    </source>
</evidence>
<dbReference type="GO" id="GO:0043291">
    <property type="term" value="C:RAVE complex"/>
    <property type="evidence" value="ECO:0007669"/>
    <property type="project" value="TreeGrafter"/>
</dbReference>
<keyword evidence="1" id="KW-0853">WD repeat</keyword>
<evidence type="ECO:0000256" key="1">
    <source>
        <dbReference type="PROSITE-ProRule" id="PRU00221"/>
    </source>
</evidence>
<dbReference type="InterPro" id="IPR036322">
    <property type="entry name" value="WD40_repeat_dom_sf"/>
</dbReference>
<dbReference type="PROSITE" id="PS50082">
    <property type="entry name" value="WD_REPEATS_2"/>
    <property type="match status" value="1"/>
</dbReference>
<dbReference type="Pfam" id="PF00400">
    <property type="entry name" value="WD40"/>
    <property type="match status" value="1"/>
</dbReference>
<feature type="repeat" description="WD" evidence="1">
    <location>
        <begin position="32"/>
        <end position="73"/>
    </location>
</feature>
<dbReference type="AlphaFoldDB" id="A0A9Q0PDW1"/>
<sequence length="131" mass="14242">MNNNSPSNIDTQTGDGHQLGGQNRNGMLWYMPKAHLGSVTKISTIPHTSLFLTGSKDGDVKLWDAKAAKLVCHWPKLHEKRSFLQPSSRGFGGVARAAVTDIQVVSHGFLSCGGDGIVKFVQLKDKQRRTG</sequence>
<comment type="caution">
    <text evidence="2">The sequence shown here is derived from an EMBL/GenBank/DDBJ whole genome shotgun (WGS) entry which is preliminary data.</text>
</comment>
<dbReference type="PANTHER" id="PTHR13950">
    <property type="entry name" value="RABCONNECTIN-RELATED"/>
    <property type="match status" value="1"/>
</dbReference>
<reference evidence="2" key="1">
    <citation type="submission" date="2022-11" db="EMBL/GenBank/DDBJ databases">
        <authorList>
            <person name="Hyden B.L."/>
            <person name="Feng K."/>
            <person name="Yates T."/>
            <person name="Jawdy S."/>
            <person name="Smart L.B."/>
            <person name="Muchero W."/>
        </authorList>
    </citation>
    <scope>NUCLEOTIDE SEQUENCE</scope>
    <source>
        <tissue evidence="2">Shoot tip</tissue>
    </source>
</reference>
<dbReference type="InterPro" id="IPR001680">
    <property type="entry name" value="WD40_rpt"/>
</dbReference>
<organism evidence="2 3">
    <name type="scientific">Salix purpurea</name>
    <name type="common">Purple osier willow</name>
    <dbReference type="NCBI Taxonomy" id="77065"/>
    <lineage>
        <taxon>Eukaryota</taxon>
        <taxon>Viridiplantae</taxon>
        <taxon>Streptophyta</taxon>
        <taxon>Embryophyta</taxon>
        <taxon>Tracheophyta</taxon>
        <taxon>Spermatophyta</taxon>
        <taxon>Magnoliopsida</taxon>
        <taxon>eudicotyledons</taxon>
        <taxon>Gunneridae</taxon>
        <taxon>Pentapetalae</taxon>
        <taxon>rosids</taxon>
        <taxon>fabids</taxon>
        <taxon>Malpighiales</taxon>
        <taxon>Salicaceae</taxon>
        <taxon>Saliceae</taxon>
        <taxon>Salix</taxon>
    </lineage>
</organism>
<dbReference type="SUPFAM" id="SSF50978">
    <property type="entry name" value="WD40 repeat-like"/>
    <property type="match status" value="1"/>
</dbReference>
<dbReference type="InterPro" id="IPR015943">
    <property type="entry name" value="WD40/YVTN_repeat-like_dom_sf"/>
</dbReference>
<dbReference type="EMBL" id="JAPFFK010000019">
    <property type="protein sequence ID" value="KAJ6686416.1"/>
    <property type="molecule type" value="Genomic_DNA"/>
</dbReference>
<dbReference type="OrthoDB" id="342131at2759"/>
<name>A0A9Q0PDW1_SALPP</name>
<reference evidence="2" key="2">
    <citation type="journal article" date="2023" name="Int. J. Mol. Sci.">
        <title>De Novo Assembly and Annotation of 11 Diverse Shrub Willow (Salix) Genomes Reveals Novel Gene Organization in Sex-Linked Regions.</title>
        <authorList>
            <person name="Hyden B."/>
            <person name="Feng K."/>
            <person name="Yates T.B."/>
            <person name="Jawdy S."/>
            <person name="Cereghino C."/>
            <person name="Smart L.B."/>
            <person name="Muchero W."/>
        </authorList>
    </citation>
    <scope>NUCLEOTIDE SEQUENCE</scope>
    <source>
        <tissue evidence="2">Shoot tip</tissue>
    </source>
</reference>
<keyword evidence="3" id="KW-1185">Reference proteome</keyword>